<evidence type="ECO:0000313" key="2">
    <source>
        <dbReference type="Proteomes" id="UP001296943"/>
    </source>
</evidence>
<gene>
    <name evidence="1" type="ORF">JOC48_000722</name>
</gene>
<proteinExistence type="predicted"/>
<dbReference type="Pfam" id="PF20074">
    <property type="entry name" value="DUF6470"/>
    <property type="match status" value="1"/>
</dbReference>
<protein>
    <recommendedName>
        <fullName evidence="3">YviE</fullName>
    </recommendedName>
</protein>
<evidence type="ECO:0000313" key="1">
    <source>
        <dbReference type="EMBL" id="MBM7570244.1"/>
    </source>
</evidence>
<name>A0ABS2MWH9_9BACI</name>
<reference evidence="1 2" key="1">
    <citation type="submission" date="2021-01" db="EMBL/GenBank/DDBJ databases">
        <title>Genomic Encyclopedia of Type Strains, Phase IV (KMG-IV): sequencing the most valuable type-strain genomes for metagenomic binning, comparative biology and taxonomic classification.</title>
        <authorList>
            <person name="Goeker M."/>
        </authorList>
    </citation>
    <scope>NUCLEOTIDE SEQUENCE [LARGE SCALE GENOMIC DNA]</scope>
    <source>
        <strain evidence="1 2">DSM 23711</strain>
    </source>
</reference>
<accession>A0ABS2MWH9</accession>
<keyword evidence="2" id="KW-1185">Reference proteome</keyword>
<organism evidence="1 2">
    <name type="scientific">Aquibacillus albus</name>
    <dbReference type="NCBI Taxonomy" id="1168171"/>
    <lineage>
        <taxon>Bacteria</taxon>
        <taxon>Bacillati</taxon>
        <taxon>Bacillota</taxon>
        <taxon>Bacilli</taxon>
        <taxon>Bacillales</taxon>
        <taxon>Bacillaceae</taxon>
        <taxon>Aquibacillus</taxon>
    </lineage>
</organism>
<dbReference type="EMBL" id="JAFBDR010000003">
    <property type="protein sequence ID" value="MBM7570244.1"/>
    <property type="molecule type" value="Genomic_DNA"/>
</dbReference>
<dbReference type="Proteomes" id="UP001296943">
    <property type="component" value="Unassembled WGS sequence"/>
</dbReference>
<dbReference type="RefSeq" id="WP_204497683.1">
    <property type="nucleotide sequence ID" value="NZ_JAFBDR010000003.1"/>
</dbReference>
<dbReference type="InterPro" id="IPR045527">
    <property type="entry name" value="DUF6470"/>
</dbReference>
<sequence length="196" mass="22087">MQLPQIRLQSQMANIQINQTPAQQSIQQNNAIQTIKQPKADLDIQRTPSKLTIDQTQAWEDMDLKPISRRIEEAAQLGKQAVLKGIARRARQGDELMKIENNGNPIARQAKENGFDEPKQFNIGWIPSAGAVKIDYQPSSVEVNIQPRKPIIESTVQKPNIDYKPGEVDISLKQRNELHIDFINLDLGGANFETTI</sequence>
<evidence type="ECO:0008006" key="3">
    <source>
        <dbReference type="Google" id="ProtNLM"/>
    </source>
</evidence>
<comment type="caution">
    <text evidence="1">The sequence shown here is derived from an EMBL/GenBank/DDBJ whole genome shotgun (WGS) entry which is preliminary data.</text>
</comment>